<feature type="compositionally biased region" description="Pro residues" evidence="1">
    <location>
        <begin position="96"/>
        <end position="108"/>
    </location>
</feature>
<reference evidence="2" key="1">
    <citation type="submission" date="2023-04" db="EMBL/GenBank/DDBJ databases">
        <authorList>
            <consortium name="ELIXIR-Norway"/>
        </authorList>
    </citation>
    <scope>NUCLEOTIDE SEQUENCE [LARGE SCALE GENOMIC DNA]</scope>
</reference>
<accession>A0ABN8Y1M8</accession>
<protein>
    <submittedName>
        <fullName evidence="2">Uncharacterized protein</fullName>
    </submittedName>
</protein>
<evidence type="ECO:0000256" key="1">
    <source>
        <dbReference type="SAM" id="MobiDB-lite"/>
    </source>
</evidence>
<evidence type="ECO:0000313" key="2">
    <source>
        <dbReference type="EMBL" id="CAI9154835.1"/>
    </source>
</evidence>
<name>A0ABN8Y1M8_RANTA</name>
<organism evidence="2 3">
    <name type="scientific">Rangifer tarandus platyrhynchus</name>
    <name type="common">Svalbard reindeer</name>
    <dbReference type="NCBI Taxonomy" id="3082113"/>
    <lineage>
        <taxon>Eukaryota</taxon>
        <taxon>Metazoa</taxon>
        <taxon>Chordata</taxon>
        <taxon>Craniata</taxon>
        <taxon>Vertebrata</taxon>
        <taxon>Euteleostomi</taxon>
        <taxon>Mammalia</taxon>
        <taxon>Eutheria</taxon>
        <taxon>Laurasiatheria</taxon>
        <taxon>Artiodactyla</taxon>
        <taxon>Ruminantia</taxon>
        <taxon>Pecora</taxon>
        <taxon>Cervidae</taxon>
        <taxon>Odocoileinae</taxon>
        <taxon>Rangifer</taxon>
    </lineage>
</organism>
<feature type="compositionally biased region" description="Pro residues" evidence="1">
    <location>
        <begin position="55"/>
        <end position="64"/>
    </location>
</feature>
<dbReference type="EMBL" id="OX459947">
    <property type="protein sequence ID" value="CAI9154835.1"/>
    <property type="molecule type" value="Genomic_DNA"/>
</dbReference>
<gene>
    <name evidence="2" type="ORF">MRATA1EN1_LOCUS3797</name>
</gene>
<sequence length="140" mass="15140">MRLCARNMASEDPPARPPSRGRRSPGSDRAAAAGLLSGRVGVQAAAERGSRKPAWGPPAGPVPPGCRLRLWPRPLARRRCHSELRRGEFHAGPQQAGPPPLTARPPLPSWQGGRGKAANFKSVRRLWSCPELSTINHRSI</sequence>
<keyword evidence="3" id="KW-1185">Reference proteome</keyword>
<feature type="region of interest" description="Disordered" evidence="1">
    <location>
        <begin position="85"/>
        <end position="117"/>
    </location>
</feature>
<evidence type="ECO:0000313" key="3">
    <source>
        <dbReference type="Proteomes" id="UP001176941"/>
    </source>
</evidence>
<feature type="region of interest" description="Disordered" evidence="1">
    <location>
        <begin position="1"/>
        <end position="68"/>
    </location>
</feature>
<dbReference type="Proteomes" id="UP001176941">
    <property type="component" value="Chromosome 11"/>
</dbReference>
<proteinExistence type="predicted"/>